<dbReference type="GO" id="GO:0005840">
    <property type="term" value="C:ribosome"/>
    <property type="evidence" value="ECO:0007669"/>
    <property type="project" value="UniProtKB-KW"/>
</dbReference>
<keyword evidence="3 5" id="KW-0689">Ribosomal protein</keyword>
<dbReference type="EMBL" id="HG808038">
    <property type="protein sequence ID" value="CDW61161.1"/>
    <property type="molecule type" value="Genomic_DNA"/>
</dbReference>
<evidence type="ECO:0000313" key="7">
    <source>
        <dbReference type="Proteomes" id="UP000030665"/>
    </source>
</evidence>
<dbReference type="GO" id="GO:0003735">
    <property type="term" value="F:structural constituent of ribosome"/>
    <property type="evidence" value="ECO:0007669"/>
    <property type="project" value="InterPro"/>
</dbReference>
<evidence type="ECO:0000256" key="3">
    <source>
        <dbReference type="ARBA" id="ARBA00022980"/>
    </source>
</evidence>
<dbReference type="OrthoDB" id="9616667at2759"/>
<organism evidence="6 7">
    <name type="scientific">Trichuris trichiura</name>
    <name type="common">Whipworm</name>
    <name type="synonym">Trichocephalus trichiurus</name>
    <dbReference type="NCBI Taxonomy" id="36087"/>
    <lineage>
        <taxon>Eukaryota</taxon>
        <taxon>Metazoa</taxon>
        <taxon>Ecdysozoa</taxon>
        <taxon>Nematoda</taxon>
        <taxon>Enoplea</taxon>
        <taxon>Dorylaimia</taxon>
        <taxon>Trichinellida</taxon>
        <taxon>Trichuridae</taxon>
        <taxon>Trichuris</taxon>
    </lineage>
</organism>
<dbReference type="PROSITE" id="PS01190">
    <property type="entry name" value="RIBOSOMAL_L36E"/>
    <property type="match status" value="1"/>
</dbReference>
<comment type="subunit">
    <text evidence="2">Component of the large ribosomal subunit.</text>
</comment>
<evidence type="ECO:0000313" key="6">
    <source>
        <dbReference type="EMBL" id="CDW61161.1"/>
    </source>
</evidence>
<accession>A0A077ZLE9</accession>
<reference evidence="6" key="1">
    <citation type="submission" date="2014-01" db="EMBL/GenBank/DDBJ databases">
        <authorList>
            <person name="Aslett M."/>
        </authorList>
    </citation>
    <scope>NUCLEOTIDE SEQUENCE</scope>
</reference>
<dbReference type="GO" id="GO:1990904">
    <property type="term" value="C:ribonucleoprotein complex"/>
    <property type="evidence" value="ECO:0007669"/>
    <property type="project" value="UniProtKB-KW"/>
</dbReference>
<dbReference type="GO" id="GO:0006412">
    <property type="term" value="P:translation"/>
    <property type="evidence" value="ECO:0007669"/>
    <property type="project" value="InterPro"/>
</dbReference>
<dbReference type="Pfam" id="PF01158">
    <property type="entry name" value="Ribosomal_L36e"/>
    <property type="match status" value="1"/>
</dbReference>
<dbReference type="Proteomes" id="UP000030665">
    <property type="component" value="Unassembled WGS sequence"/>
</dbReference>
<keyword evidence="7" id="KW-1185">Reference proteome</keyword>
<comment type="similarity">
    <text evidence="1 5">Belongs to the eukaryotic ribosomal protein eL36 family.</text>
</comment>
<dbReference type="FunFam" id="1.10.10.1760:FF:000001">
    <property type="entry name" value="60S ribosomal protein L36"/>
    <property type="match status" value="1"/>
</dbReference>
<reference evidence="6" key="2">
    <citation type="submission" date="2014-03" db="EMBL/GenBank/DDBJ databases">
        <title>The whipworm genome and dual-species transcriptomics of an intimate host-pathogen interaction.</title>
        <authorList>
            <person name="Foth B.J."/>
            <person name="Tsai I.J."/>
            <person name="Reid A.J."/>
            <person name="Bancroft A.J."/>
            <person name="Nichol S."/>
            <person name="Tracey A."/>
            <person name="Holroyd N."/>
            <person name="Cotton J.A."/>
            <person name="Stanley E.J."/>
            <person name="Zarowiecki M."/>
            <person name="Liu J.Z."/>
            <person name="Huckvale T."/>
            <person name="Cooper P.J."/>
            <person name="Grencis R.K."/>
            <person name="Berriman M."/>
        </authorList>
    </citation>
    <scope>NUCLEOTIDE SEQUENCE [LARGE SCALE GENOMIC DNA]</scope>
</reference>
<dbReference type="STRING" id="36087.A0A077ZLE9"/>
<dbReference type="InterPro" id="IPR038097">
    <property type="entry name" value="Ribosomal_eL36_sf"/>
</dbReference>
<evidence type="ECO:0000256" key="2">
    <source>
        <dbReference type="ARBA" id="ARBA00011133"/>
    </source>
</evidence>
<proteinExistence type="inferred from homology"/>
<dbReference type="Gene3D" id="1.10.10.1760">
    <property type="entry name" value="60S ribosomal protein L36"/>
    <property type="match status" value="1"/>
</dbReference>
<evidence type="ECO:0000256" key="5">
    <source>
        <dbReference type="RuleBase" id="RU000665"/>
    </source>
</evidence>
<sequence length="104" mass="12238">MGLKCEIAVGLNKGHKVTKLPRHKKPSNTKGRLNKRVKFVRDIVREICGFAPYEKRTMELLRISRDKKALRYLKRRISGHRRSKRKRDEIQGVLIAMRKAHAHK</sequence>
<name>A0A077ZLE9_TRITR</name>
<dbReference type="InterPro" id="IPR000509">
    <property type="entry name" value="Ribosomal_eL36"/>
</dbReference>
<keyword evidence="4 5" id="KW-0687">Ribonucleoprotein</keyword>
<dbReference type="AlphaFoldDB" id="A0A077ZLE9"/>
<protein>
    <recommendedName>
        <fullName evidence="5">60S ribosomal protein L36</fullName>
    </recommendedName>
</protein>
<evidence type="ECO:0000256" key="1">
    <source>
        <dbReference type="ARBA" id="ARBA00006509"/>
    </source>
</evidence>
<dbReference type="PANTHER" id="PTHR10114">
    <property type="entry name" value="60S RIBOSOMAL PROTEIN L36"/>
    <property type="match status" value="1"/>
</dbReference>
<evidence type="ECO:0000256" key="4">
    <source>
        <dbReference type="ARBA" id="ARBA00023274"/>
    </source>
</evidence>
<gene>
    <name evidence="6" type="ORF">TTRE_0000959601</name>
</gene>